<evidence type="ECO:0000313" key="1">
    <source>
        <dbReference type="EMBL" id="KAH6637123.1"/>
    </source>
</evidence>
<sequence>MALKEGLLGRLLSLLLLYPQALLAVETVSEFGADWPHSCVQYCLGRWPSLYDNIGGALQCGRPFYNECYCATAAASASRATSFLASCASTSCEGGDVTLDLSAMQSIYASYCMENGFTQPGATAWYKPAAETGAPAPGSTGETDSAPLTTTRVSVVTQTTASDSGADSSSQSWVTVDATSTVWVNAAGSPVPAPSSNNNQATLKLGLGLGLGLGIPLALAIAGLAIWICIHNNRPPKPNDQPLPPPMAADIEPAGPSPSPLPRKPVAAEAATTNPTPPTLSSTPATATRELEGGRGIHRELGGTGVHPFPDVAPGPPVLVPGQHELYGVGRQPELPGQSGSPPPQYYYQGAGGAGMQGGNERWEMP</sequence>
<proteinExistence type="predicted"/>
<accession>A0ACB7PFS0</accession>
<dbReference type="Proteomes" id="UP000724584">
    <property type="component" value="Unassembled WGS sequence"/>
</dbReference>
<name>A0ACB7PFS0_9PEZI</name>
<protein>
    <submittedName>
        <fullName evidence="1">Uncharacterized protein</fullName>
    </submittedName>
</protein>
<gene>
    <name evidence="1" type="ORF">F5144DRAFT_207228</name>
</gene>
<comment type="caution">
    <text evidence="1">The sequence shown here is derived from an EMBL/GenBank/DDBJ whole genome shotgun (WGS) entry which is preliminary data.</text>
</comment>
<reference evidence="1 2" key="1">
    <citation type="journal article" date="2021" name="Nat. Commun.">
        <title>Genetic determinants of endophytism in the Arabidopsis root mycobiome.</title>
        <authorList>
            <person name="Mesny F."/>
            <person name="Miyauchi S."/>
            <person name="Thiergart T."/>
            <person name="Pickel B."/>
            <person name="Atanasova L."/>
            <person name="Karlsson M."/>
            <person name="Huettel B."/>
            <person name="Barry K.W."/>
            <person name="Haridas S."/>
            <person name="Chen C."/>
            <person name="Bauer D."/>
            <person name="Andreopoulos W."/>
            <person name="Pangilinan J."/>
            <person name="LaButti K."/>
            <person name="Riley R."/>
            <person name="Lipzen A."/>
            <person name="Clum A."/>
            <person name="Drula E."/>
            <person name="Henrissat B."/>
            <person name="Kohler A."/>
            <person name="Grigoriev I.V."/>
            <person name="Martin F.M."/>
            <person name="Hacquard S."/>
        </authorList>
    </citation>
    <scope>NUCLEOTIDE SEQUENCE [LARGE SCALE GENOMIC DNA]</scope>
    <source>
        <strain evidence="1 2">MPI-SDFR-AT-0079</strain>
    </source>
</reference>
<organism evidence="1 2">
    <name type="scientific">Chaetomium tenue</name>
    <dbReference type="NCBI Taxonomy" id="1854479"/>
    <lineage>
        <taxon>Eukaryota</taxon>
        <taxon>Fungi</taxon>
        <taxon>Dikarya</taxon>
        <taxon>Ascomycota</taxon>
        <taxon>Pezizomycotina</taxon>
        <taxon>Sordariomycetes</taxon>
        <taxon>Sordariomycetidae</taxon>
        <taxon>Sordariales</taxon>
        <taxon>Chaetomiaceae</taxon>
        <taxon>Chaetomium</taxon>
    </lineage>
</organism>
<dbReference type="EMBL" id="JAGIZQ010000003">
    <property type="protein sequence ID" value="KAH6637123.1"/>
    <property type="molecule type" value="Genomic_DNA"/>
</dbReference>
<evidence type="ECO:0000313" key="2">
    <source>
        <dbReference type="Proteomes" id="UP000724584"/>
    </source>
</evidence>
<keyword evidence="2" id="KW-1185">Reference proteome</keyword>